<keyword evidence="10" id="KW-1185">Reference proteome</keyword>
<dbReference type="PANTHER" id="PTHR30472:SF1">
    <property type="entry name" value="FE(3+) DICITRATE TRANSPORT SYSTEM PERMEASE PROTEIN FECC-RELATED"/>
    <property type="match status" value="1"/>
</dbReference>
<dbReference type="InterPro" id="IPR037294">
    <property type="entry name" value="ABC_BtuC-like"/>
</dbReference>
<keyword evidence="5 8" id="KW-0812">Transmembrane</keyword>
<keyword evidence="7 8" id="KW-0472">Membrane</keyword>
<dbReference type="Gene3D" id="1.10.3470.10">
    <property type="entry name" value="ABC transporter involved in vitamin B12 uptake, BtuC"/>
    <property type="match status" value="1"/>
</dbReference>
<feature type="transmembrane region" description="Helical" evidence="8">
    <location>
        <begin position="249"/>
        <end position="280"/>
    </location>
</feature>
<dbReference type="Proteomes" id="UP001199659">
    <property type="component" value="Chromosome"/>
</dbReference>
<proteinExistence type="inferred from homology"/>
<name>A0ABY3S2N6_9ENTR</name>
<evidence type="ECO:0000256" key="5">
    <source>
        <dbReference type="ARBA" id="ARBA00022692"/>
    </source>
</evidence>
<evidence type="ECO:0000313" key="9">
    <source>
        <dbReference type="EMBL" id="UGS40338.1"/>
    </source>
</evidence>
<evidence type="ECO:0000256" key="7">
    <source>
        <dbReference type="ARBA" id="ARBA00023136"/>
    </source>
</evidence>
<organism evidence="9 10">
    <name type="scientific">Pseudocitrobacter corydidari</name>
    <dbReference type="NCBI Taxonomy" id="2891570"/>
    <lineage>
        <taxon>Bacteria</taxon>
        <taxon>Pseudomonadati</taxon>
        <taxon>Pseudomonadota</taxon>
        <taxon>Gammaproteobacteria</taxon>
        <taxon>Enterobacterales</taxon>
        <taxon>Enterobacteriaceae</taxon>
        <taxon>Pseudocitrobacter</taxon>
    </lineage>
</organism>
<feature type="transmembrane region" description="Helical" evidence="8">
    <location>
        <begin position="292"/>
        <end position="314"/>
    </location>
</feature>
<dbReference type="CDD" id="cd06550">
    <property type="entry name" value="TM_ABC_iron-siderophores_like"/>
    <property type="match status" value="1"/>
</dbReference>
<dbReference type="EMBL" id="CP087880">
    <property type="protein sequence ID" value="UGS40338.1"/>
    <property type="molecule type" value="Genomic_DNA"/>
</dbReference>
<dbReference type="Pfam" id="PF01032">
    <property type="entry name" value="FecCD"/>
    <property type="match status" value="1"/>
</dbReference>
<keyword evidence="6 8" id="KW-1133">Transmembrane helix</keyword>
<keyword evidence="4" id="KW-1003">Cell membrane</keyword>
<dbReference type="PANTHER" id="PTHR30472">
    <property type="entry name" value="FERRIC ENTEROBACTIN TRANSPORT SYSTEM PERMEASE PROTEIN"/>
    <property type="match status" value="1"/>
</dbReference>
<feature type="transmembrane region" description="Helical" evidence="8">
    <location>
        <begin position="161"/>
        <end position="182"/>
    </location>
</feature>
<reference evidence="9 10" key="1">
    <citation type="journal article" date="2022" name="Int. J. Syst. Evol. Microbiol.">
        <title>Pseudocitrobacter corydidari sp. nov., isolated from the Asian emerald cockroach Corydidarum magnifica.</title>
        <authorList>
            <person name="Guzman J."/>
            <person name="Poehlein A."/>
            <person name="Glaeser S.P."/>
            <person name="Schwengers O."/>
            <person name="Blom J."/>
            <person name="Hollensteiner J."/>
            <person name="Kampfer P."/>
            <person name="Vilcinskas A."/>
        </authorList>
    </citation>
    <scope>NUCLEOTIDE SEQUENCE [LARGE SCALE GENOMIC DNA]</scope>
    <source>
        <strain evidence="9">G163CM</strain>
    </source>
</reference>
<evidence type="ECO:0000256" key="1">
    <source>
        <dbReference type="ARBA" id="ARBA00004651"/>
    </source>
</evidence>
<evidence type="ECO:0000256" key="6">
    <source>
        <dbReference type="ARBA" id="ARBA00022989"/>
    </source>
</evidence>
<feature type="transmembrane region" description="Helical" evidence="8">
    <location>
        <begin position="101"/>
        <end position="122"/>
    </location>
</feature>
<comment type="subcellular location">
    <subcellularLocation>
        <location evidence="1">Cell membrane</location>
        <topology evidence="1">Multi-pass membrane protein</topology>
    </subcellularLocation>
</comment>
<feature type="transmembrane region" description="Helical" evidence="8">
    <location>
        <begin position="62"/>
        <end position="89"/>
    </location>
</feature>
<evidence type="ECO:0000256" key="4">
    <source>
        <dbReference type="ARBA" id="ARBA00022475"/>
    </source>
</evidence>
<dbReference type="InterPro" id="IPR000522">
    <property type="entry name" value="ABC_transptr_permease_BtuC"/>
</dbReference>
<evidence type="ECO:0000256" key="2">
    <source>
        <dbReference type="ARBA" id="ARBA00007935"/>
    </source>
</evidence>
<protein>
    <submittedName>
        <fullName evidence="9">Siderophore transport system permease protein YfiZ</fullName>
    </submittedName>
</protein>
<evidence type="ECO:0000256" key="3">
    <source>
        <dbReference type="ARBA" id="ARBA00022448"/>
    </source>
</evidence>
<feature type="transmembrane region" description="Helical" evidence="8">
    <location>
        <begin position="321"/>
        <end position="341"/>
    </location>
</feature>
<keyword evidence="3" id="KW-0813">Transport</keyword>
<evidence type="ECO:0000313" key="10">
    <source>
        <dbReference type="Proteomes" id="UP001199659"/>
    </source>
</evidence>
<dbReference type="SUPFAM" id="SSF81345">
    <property type="entry name" value="ABC transporter involved in vitamin B12 uptake, BtuC"/>
    <property type="match status" value="1"/>
</dbReference>
<evidence type="ECO:0000256" key="8">
    <source>
        <dbReference type="SAM" id="Phobius"/>
    </source>
</evidence>
<accession>A0ABY3S2N6</accession>
<feature type="transmembrane region" description="Helical" evidence="8">
    <location>
        <begin position="128"/>
        <end position="149"/>
    </location>
</feature>
<comment type="similarity">
    <text evidence="2">Belongs to the binding-protein-dependent transport system permease family. FecCD subfamily.</text>
</comment>
<feature type="transmembrane region" description="Helical" evidence="8">
    <location>
        <begin position="205"/>
        <end position="228"/>
    </location>
</feature>
<gene>
    <name evidence="9" type="primary">yfiZ</name>
    <name evidence="9" type="ORF">G163CM_10330</name>
</gene>
<sequence length="342" mass="35089">MMAASSIARHPSLRRATLAVVPLTLVLVASAVIHLGLGARAISPRTVVEALLSYDPRNFDHRIIVSLRLTRLIAALLTGAALGVAGMLLQTIIRNPLGEPHILGLNAGATLAVVICSALGVSSAHWGVMQPLVAACGAGGLFALVMFTASAGRSGPTAMKITLCGVALSAFASAVSAAILILDEQTLQAMRTWLAGDLAGVSQSVLRIAVIPMATGLLMAMLLASRIAQLALGDNVARGLGVNVTRTRALSVVAIALLCGGAVTVAGPIGFIGLVVPHIVRYLAGHNLRSGLLLAMPVGAALLLIADIFARWLLAPQELATGVMTALVGAPLFILIAVRFFK</sequence>